<keyword evidence="1" id="KW-0812">Transmembrane</keyword>
<keyword evidence="1" id="KW-1133">Transmembrane helix</keyword>
<dbReference type="Proteomes" id="UP000029553">
    <property type="component" value="Unassembled WGS sequence"/>
</dbReference>
<gene>
    <name evidence="2" type="ORF">P353_04240</name>
</gene>
<reference evidence="2 3" key="1">
    <citation type="submission" date="2013-09" db="EMBL/GenBank/DDBJ databases">
        <title>High correlation between genotypes and phenotypes of environmental bacteria Comamonas testosteroni strains.</title>
        <authorList>
            <person name="Liu L."/>
            <person name="Zhu W."/>
            <person name="Xia X."/>
            <person name="Xu B."/>
            <person name="Luo M."/>
            <person name="Wang G."/>
        </authorList>
    </citation>
    <scope>NUCLEOTIDE SEQUENCE [LARGE SCALE GENOMIC DNA]</scope>
    <source>
        <strain evidence="2 3">JL40</strain>
    </source>
</reference>
<sequence length="32" mass="3768">MNSYQPFTVKGYMLFFFIFLYLLDGSLGAIDR</sequence>
<dbReference type="AlphaFoldDB" id="A0A096FNV8"/>
<protein>
    <submittedName>
        <fullName evidence="2">Uncharacterized protein</fullName>
    </submittedName>
</protein>
<keyword evidence="1" id="KW-0472">Membrane</keyword>
<evidence type="ECO:0000313" key="2">
    <source>
        <dbReference type="EMBL" id="KGH31589.1"/>
    </source>
</evidence>
<organism evidence="2 3">
    <name type="scientific">Comamonas testosteroni</name>
    <name type="common">Pseudomonas testosteroni</name>
    <dbReference type="NCBI Taxonomy" id="285"/>
    <lineage>
        <taxon>Bacteria</taxon>
        <taxon>Pseudomonadati</taxon>
        <taxon>Pseudomonadota</taxon>
        <taxon>Betaproteobacteria</taxon>
        <taxon>Burkholderiales</taxon>
        <taxon>Comamonadaceae</taxon>
        <taxon>Comamonas</taxon>
    </lineage>
</organism>
<name>A0A096FNV8_COMTE</name>
<accession>A0A096FNV8</accession>
<dbReference type="EMBL" id="AWOR01000012">
    <property type="protein sequence ID" value="KGH31589.1"/>
    <property type="molecule type" value="Genomic_DNA"/>
</dbReference>
<evidence type="ECO:0000313" key="3">
    <source>
        <dbReference type="Proteomes" id="UP000029553"/>
    </source>
</evidence>
<feature type="transmembrane region" description="Helical" evidence="1">
    <location>
        <begin position="12"/>
        <end position="30"/>
    </location>
</feature>
<comment type="caution">
    <text evidence="2">The sequence shown here is derived from an EMBL/GenBank/DDBJ whole genome shotgun (WGS) entry which is preliminary data.</text>
</comment>
<evidence type="ECO:0000256" key="1">
    <source>
        <dbReference type="SAM" id="Phobius"/>
    </source>
</evidence>
<proteinExistence type="predicted"/>